<evidence type="ECO:0000313" key="2">
    <source>
        <dbReference type="MGI" id="MGI:3641753"/>
    </source>
</evidence>
<name>Q3UPP6_MOUSE</name>
<sequence>MCLGEDFMTRLSQRNSFRGDHLFLAHKFASLVKNNPIAPRILQDGAEGESAVVLVRKSPPDMLLLHFY</sequence>
<accession>Q3UPP6</accession>
<dbReference type="EMBL" id="AK143345">
    <property type="protein sequence ID" value="BAE25349.1"/>
    <property type="molecule type" value="mRNA"/>
</dbReference>
<reference evidence="1" key="6">
    <citation type="submission" date="2004-03" db="EMBL/GenBank/DDBJ databases">
        <authorList>
            <person name="Arakawa T."/>
            <person name="Carninci P."/>
            <person name="Fukuda S."/>
            <person name="Hashizume W."/>
            <person name="Hayashida K."/>
            <person name="Hori F."/>
            <person name="Iida J."/>
            <person name="Imamura K."/>
            <person name="Imotani K."/>
            <person name="Itoh M."/>
            <person name="Kanagawa S."/>
            <person name="Kawai J."/>
            <person name="Kojima M."/>
            <person name="Konno H."/>
            <person name="Murata M."/>
            <person name="Nakamura M."/>
            <person name="Ninomiya N."/>
            <person name="Nishiyori H."/>
            <person name="Nomura K."/>
            <person name="Ohno M."/>
            <person name="Sakazume N."/>
            <person name="Sano H."/>
            <person name="Sasaki D."/>
            <person name="Shibata K."/>
            <person name="Shiraki T."/>
            <person name="Tagami M."/>
            <person name="Tagami Y."/>
            <person name="Waki K."/>
            <person name="Watahiki A."/>
            <person name="Muramatsu M."/>
            <person name="Hayashizaki Y."/>
        </authorList>
    </citation>
    <scope>NUCLEOTIDE SEQUENCE</scope>
    <source>
        <strain evidence="1">C57BL/6J</strain>
        <tissue evidence="1">Ovary</tissue>
    </source>
</reference>
<reference evidence="1" key="1">
    <citation type="journal article" date="1999" name="Methods Enzymol.">
        <title>High-efficiency full-length cDNA cloning.</title>
        <authorList>
            <person name="Carninci P."/>
            <person name="Hayashizaki Y."/>
        </authorList>
    </citation>
    <scope>NUCLEOTIDE SEQUENCE</scope>
    <source>
        <strain evidence="1">C57BL/6J</strain>
        <tissue evidence="1">Ovary</tissue>
    </source>
</reference>
<reference evidence="1" key="2">
    <citation type="journal article" date="2000" name="Genome Res.">
        <title>Normalization and subtraction of cap-trapper-selected cDNAs to prepare full-length cDNA libraries for rapid discovery of new genes.</title>
        <authorList>
            <person name="Carninci P."/>
            <person name="Shibata Y."/>
            <person name="Hayatsu N."/>
            <person name="Sugahara Y."/>
            <person name="Shibata K."/>
            <person name="Itoh M."/>
            <person name="Konno H."/>
            <person name="Okazaki Y."/>
            <person name="Muramatsu M."/>
            <person name="Hayashizaki Y."/>
        </authorList>
    </citation>
    <scope>NUCLEOTIDE SEQUENCE</scope>
    <source>
        <strain evidence="1">C57BL/6J</strain>
        <tissue evidence="1">Ovary</tissue>
    </source>
</reference>
<dbReference type="MGI" id="MGI:3641753">
    <property type="gene designation" value="Gm15441"/>
</dbReference>
<reference evidence="1" key="4">
    <citation type="journal article" date="2001" name="Nature">
        <title>Functional annotation of a full-length mouse cDNA collection.</title>
        <authorList>
            <consortium name="The RIKEN Genome Exploration Research Group Phase II Team and the FANTOM Consortium"/>
        </authorList>
    </citation>
    <scope>NUCLEOTIDE SEQUENCE</scope>
    <source>
        <strain evidence="1">C57BL/6J</strain>
        <tissue evidence="1">Ovary</tissue>
    </source>
</reference>
<gene>
    <name evidence="2" type="primary">Gm15441</name>
    <name evidence="2" type="synonym">OTTMUSG00000021867</name>
</gene>
<dbReference type="OrthoDB" id="10423489at2759"/>
<reference evidence="1" key="8">
    <citation type="journal article" date="2005" name="Science">
        <title>Antisense Transcription in the Mammalian Transcriptome.</title>
        <authorList>
            <consortium name="RIKEN Genome Exploration Research Group and Genome Science Group (Genome Network Project Core Group) and the FANTOM Consortium"/>
        </authorList>
    </citation>
    <scope>NUCLEOTIDE SEQUENCE</scope>
    <source>
        <strain evidence="1">C57BL/6J</strain>
        <tissue evidence="1">Ovary</tissue>
    </source>
</reference>
<organism evidence="1">
    <name type="scientific">Mus musculus</name>
    <name type="common">Mouse</name>
    <dbReference type="NCBI Taxonomy" id="10090"/>
    <lineage>
        <taxon>Eukaryota</taxon>
        <taxon>Metazoa</taxon>
        <taxon>Chordata</taxon>
        <taxon>Craniata</taxon>
        <taxon>Vertebrata</taxon>
        <taxon>Euteleostomi</taxon>
        <taxon>Mammalia</taxon>
        <taxon>Eutheria</taxon>
        <taxon>Euarchontoglires</taxon>
        <taxon>Glires</taxon>
        <taxon>Rodentia</taxon>
        <taxon>Myomorpha</taxon>
        <taxon>Muroidea</taxon>
        <taxon>Muridae</taxon>
        <taxon>Murinae</taxon>
        <taxon>Mus</taxon>
        <taxon>Mus</taxon>
    </lineage>
</organism>
<evidence type="ECO:0000313" key="1">
    <source>
        <dbReference type="EMBL" id="BAE25349.1"/>
    </source>
</evidence>
<reference evidence="1" key="5">
    <citation type="journal article" date="2002" name="Nature">
        <title>Analysis of the mouse transcriptome based on functional annotation of 60,770 full-length cDNAs.</title>
        <authorList>
            <consortium name="The FANTOM Consortium and the RIKEN Genome Exploration Research Group Phase I and II Team"/>
        </authorList>
    </citation>
    <scope>NUCLEOTIDE SEQUENCE</scope>
    <source>
        <strain evidence="1">C57BL/6J</strain>
        <tissue evidence="1">Ovary</tissue>
    </source>
</reference>
<protein>
    <submittedName>
        <fullName evidence="1">Uncharacterized protein</fullName>
    </submittedName>
</protein>
<dbReference type="AGR" id="MGI:3641753"/>
<reference evidence="1" key="7">
    <citation type="journal article" date="2005" name="Science">
        <title>The Transcriptional Landscape of the Mammalian Genome.</title>
        <authorList>
            <consortium name="The FANTOM Consortium"/>
            <consortium name="Riken Genome Exploration Research Group and Genome Science Group (Genome Network Project Core Group)"/>
        </authorList>
    </citation>
    <scope>NUCLEOTIDE SEQUENCE</scope>
    <source>
        <strain evidence="1">C57BL/6J</strain>
        <tissue evidence="1">Ovary</tissue>
    </source>
</reference>
<reference evidence="1" key="3">
    <citation type="journal article" date="2000" name="Genome Res.">
        <title>RIKEN integrated sequence analysis (RISA) system--384-format sequencing pipeline with 384 multicapillary sequencer.</title>
        <authorList>
            <person name="Shibata K."/>
            <person name="Itoh M."/>
            <person name="Aizawa K."/>
            <person name="Nagaoka S."/>
            <person name="Sasaki N."/>
            <person name="Carninci P."/>
            <person name="Konno H."/>
            <person name="Akiyama J."/>
            <person name="Nishi K."/>
            <person name="Kitsunai T."/>
            <person name="Tashiro H."/>
            <person name="Itoh M."/>
            <person name="Sumi N."/>
            <person name="Ishii Y."/>
            <person name="Nakamura S."/>
            <person name="Hazama M."/>
            <person name="Nishine T."/>
            <person name="Harada A."/>
            <person name="Yamamoto R."/>
            <person name="Matsumoto H."/>
            <person name="Sakaguchi S."/>
            <person name="Ikegami T."/>
            <person name="Kashiwagi K."/>
            <person name="Fujiwake S."/>
            <person name="Inoue K."/>
            <person name="Togawa Y."/>
            <person name="Izawa M."/>
            <person name="Ohara E."/>
            <person name="Watahiki M."/>
            <person name="Yoneda Y."/>
            <person name="Ishikawa T."/>
            <person name="Ozawa K."/>
            <person name="Tanaka T."/>
            <person name="Matsuura S."/>
            <person name="Kawai J."/>
            <person name="Okazaki Y."/>
            <person name="Muramatsu M."/>
            <person name="Inoue Y."/>
            <person name="Kira A."/>
            <person name="Hayashizaki Y."/>
        </authorList>
    </citation>
    <scope>NUCLEOTIDE SEQUENCE</scope>
    <source>
        <strain evidence="1">C57BL/6J</strain>
        <tissue evidence="1">Ovary</tissue>
    </source>
</reference>
<proteinExistence type="evidence at transcript level"/>
<dbReference type="AlphaFoldDB" id="Q3UPP6"/>